<organism evidence="1 2">
    <name type="scientific">Kibdelosporangium aridum</name>
    <dbReference type="NCBI Taxonomy" id="2030"/>
    <lineage>
        <taxon>Bacteria</taxon>
        <taxon>Bacillati</taxon>
        <taxon>Actinomycetota</taxon>
        <taxon>Actinomycetes</taxon>
        <taxon>Pseudonocardiales</taxon>
        <taxon>Pseudonocardiaceae</taxon>
        <taxon>Kibdelosporangium</taxon>
    </lineage>
</organism>
<dbReference type="EMBL" id="QHKI01000134">
    <property type="protein sequence ID" value="RSM59413.1"/>
    <property type="molecule type" value="Genomic_DNA"/>
</dbReference>
<dbReference type="AlphaFoldDB" id="A0A428XVP5"/>
<comment type="caution">
    <text evidence="1">The sequence shown here is derived from an EMBL/GenBank/DDBJ whole genome shotgun (WGS) entry which is preliminary data.</text>
</comment>
<dbReference type="Proteomes" id="UP000287547">
    <property type="component" value="Unassembled WGS sequence"/>
</dbReference>
<proteinExistence type="predicted"/>
<name>A0A428XVP5_KIBAR</name>
<reference evidence="1 2" key="1">
    <citation type="submission" date="2018-05" db="EMBL/GenBank/DDBJ databases">
        <title>Evolution of GPA BGCs.</title>
        <authorList>
            <person name="Waglechner N."/>
            <person name="Wright G.D."/>
        </authorList>
    </citation>
    <scope>NUCLEOTIDE SEQUENCE [LARGE SCALE GENOMIC DNA]</scope>
    <source>
        <strain evidence="1 2">A82846</strain>
    </source>
</reference>
<gene>
    <name evidence="1" type="ORF">DMH04_55795</name>
</gene>
<dbReference type="RefSeq" id="WP_051796776.1">
    <property type="nucleotide sequence ID" value="NZ_QHKI01000134.1"/>
</dbReference>
<accession>A0A428XVP5</accession>
<protein>
    <submittedName>
        <fullName evidence="1">Uncharacterized protein</fullName>
    </submittedName>
</protein>
<evidence type="ECO:0000313" key="2">
    <source>
        <dbReference type="Proteomes" id="UP000287547"/>
    </source>
</evidence>
<sequence length="140" mass="15496">MRTTASLIVTMFFGHTEAPPATLATPAGRWCSRCRVGVLLVGSFHGDFGEAGRALDSSILDRDDVHGRSARYRMLQTIREYGQDKLREAGEDAVLRRRHRDWYQRCWTAPAPWGSATSTGTGWPALAANSPTCGRRWSSA</sequence>
<evidence type="ECO:0000313" key="1">
    <source>
        <dbReference type="EMBL" id="RSM59413.1"/>
    </source>
</evidence>